<evidence type="ECO:0000256" key="10">
    <source>
        <dbReference type="ARBA" id="ARBA00023239"/>
    </source>
</evidence>
<keyword evidence="14" id="KW-1185">Reference proteome</keyword>
<proteinExistence type="inferred from homology"/>
<dbReference type="InterPro" id="IPR008209">
    <property type="entry name" value="PEP_carboxykinase_GTP"/>
</dbReference>
<dbReference type="PANTHER" id="PTHR11561">
    <property type="entry name" value="PHOSPHOENOLPYRUVATE CARBOXYKINASE"/>
    <property type="match status" value="1"/>
</dbReference>
<evidence type="ECO:0000256" key="8">
    <source>
        <dbReference type="ARBA" id="ARBA00023134"/>
    </source>
</evidence>
<comment type="subunit">
    <text evidence="3">Monomer.</text>
</comment>
<dbReference type="GO" id="GO:0004613">
    <property type="term" value="F:phosphoenolpyruvate carboxykinase (GTP) activity"/>
    <property type="evidence" value="ECO:0007669"/>
    <property type="project" value="UniProtKB-EC"/>
</dbReference>
<evidence type="ECO:0000313" key="13">
    <source>
        <dbReference type="EMBL" id="KAL3311947.1"/>
    </source>
</evidence>
<dbReference type="Proteomes" id="UP001626550">
    <property type="component" value="Unassembled WGS sequence"/>
</dbReference>
<dbReference type="GO" id="GO:0046872">
    <property type="term" value="F:metal ion binding"/>
    <property type="evidence" value="ECO:0007669"/>
    <property type="project" value="UniProtKB-KW"/>
</dbReference>
<dbReference type="EC" id="4.1.1.32" evidence="4"/>
<dbReference type="Gene3D" id="3.90.228.20">
    <property type="match status" value="1"/>
</dbReference>
<dbReference type="EMBL" id="JBJKFK010001944">
    <property type="protein sequence ID" value="KAL3311947.1"/>
    <property type="molecule type" value="Genomic_DNA"/>
</dbReference>
<dbReference type="Pfam" id="PF00821">
    <property type="entry name" value="PEPCK_GTP"/>
    <property type="match status" value="1"/>
</dbReference>
<evidence type="ECO:0000256" key="7">
    <source>
        <dbReference type="ARBA" id="ARBA00022793"/>
    </source>
</evidence>
<dbReference type="InterPro" id="IPR035077">
    <property type="entry name" value="PEP_carboxykinase_GTP_C"/>
</dbReference>
<dbReference type="InterPro" id="IPR008210">
    <property type="entry name" value="PEP_carboxykinase_N"/>
</dbReference>
<gene>
    <name evidence="13" type="primary">PCK2</name>
    <name evidence="13" type="ORF">Ciccas_009469</name>
</gene>
<dbReference type="NCBIfam" id="NF003253">
    <property type="entry name" value="PRK04210.1"/>
    <property type="match status" value="1"/>
</dbReference>
<evidence type="ECO:0000256" key="3">
    <source>
        <dbReference type="ARBA" id="ARBA00011245"/>
    </source>
</evidence>
<dbReference type="Gene3D" id="2.170.8.10">
    <property type="entry name" value="Phosphoenolpyruvate Carboxykinase, domain 2"/>
    <property type="match status" value="1"/>
</dbReference>
<dbReference type="SUPFAM" id="SSF53795">
    <property type="entry name" value="PEP carboxykinase-like"/>
    <property type="match status" value="1"/>
</dbReference>
<dbReference type="HAMAP" id="MF_00452">
    <property type="entry name" value="PEPCK_GTP"/>
    <property type="match status" value="1"/>
</dbReference>
<dbReference type="InterPro" id="IPR018091">
    <property type="entry name" value="PEP_carboxykin_GTP_CS"/>
</dbReference>
<feature type="domain" description="Phosphoenolpyruvate carboxykinase C-terminal P-loop" evidence="11">
    <location>
        <begin position="257"/>
        <end position="617"/>
    </location>
</feature>
<dbReference type="SUPFAM" id="SSF68923">
    <property type="entry name" value="PEP carboxykinase N-terminal domain"/>
    <property type="match status" value="1"/>
</dbReference>
<dbReference type="InterPro" id="IPR035078">
    <property type="entry name" value="PEP_carboxykinase_GTP_N"/>
</dbReference>
<evidence type="ECO:0000259" key="11">
    <source>
        <dbReference type="Pfam" id="PF00821"/>
    </source>
</evidence>
<keyword evidence="5" id="KW-0479">Metal-binding</keyword>
<evidence type="ECO:0000256" key="6">
    <source>
        <dbReference type="ARBA" id="ARBA00022741"/>
    </source>
</evidence>
<evidence type="ECO:0000259" key="12">
    <source>
        <dbReference type="Pfam" id="PF17297"/>
    </source>
</evidence>
<keyword evidence="9" id="KW-0464">Manganese</keyword>
<protein>
    <recommendedName>
        <fullName evidence="4">phosphoenolpyruvate carboxykinase (GTP)</fullName>
        <ecNumber evidence="4">4.1.1.32</ecNumber>
    </recommendedName>
</protein>
<keyword evidence="8" id="KW-0342">GTP-binding</keyword>
<dbReference type="InterPro" id="IPR013035">
    <property type="entry name" value="PEP_carboxykinase_C"/>
</dbReference>
<evidence type="ECO:0000256" key="5">
    <source>
        <dbReference type="ARBA" id="ARBA00022723"/>
    </source>
</evidence>
<name>A0ABD2PYD6_9PLAT</name>
<evidence type="ECO:0000256" key="1">
    <source>
        <dbReference type="ARBA" id="ARBA00001936"/>
    </source>
</evidence>
<comment type="similarity">
    <text evidence="2">Belongs to the phosphoenolpyruvate carboxykinase [GTP] family.</text>
</comment>
<comment type="cofactor">
    <cofactor evidence="1">
        <name>Mn(2+)</name>
        <dbReference type="ChEBI" id="CHEBI:29035"/>
    </cofactor>
</comment>
<keyword evidence="7" id="KW-0210">Decarboxylase</keyword>
<dbReference type="AlphaFoldDB" id="A0ABD2PYD6"/>
<comment type="caution">
    <text evidence="13">The sequence shown here is derived from an EMBL/GenBank/DDBJ whole genome shotgun (WGS) entry which is preliminary data.</text>
</comment>
<dbReference type="PIRSF" id="PIRSF001348">
    <property type="entry name" value="PEP_carboxykinase_GTP"/>
    <property type="match status" value="1"/>
</dbReference>
<dbReference type="Gene3D" id="3.40.449.10">
    <property type="entry name" value="Phosphoenolpyruvate Carboxykinase, domain 1"/>
    <property type="match status" value="1"/>
</dbReference>
<evidence type="ECO:0000313" key="14">
    <source>
        <dbReference type="Proteomes" id="UP001626550"/>
    </source>
</evidence>
<keyword evidence="6" id="KW-0547">Nucleotide-binding</keyword>
<reference evidence="13 14" key="1">
    <citation type="submission" date="2024-11" db="EMBL/GenBank/DDBJ databases">
        <title>Adaptive evolution of stress response genes in parasites aligns with host niche diversity.</title>
        <authorList>
            <person name="Hahn C."/>
            <person name="Resl P."/>
        </authorList>
    </citation>
    <scope>NUCLEOTIDE SEQUENCE [LARGE SCALE GENOMIC DNA]</scope>
    <source>
        <strain evidence="13">EGGRZ-B1_66</strain>
        <tissue evidence="13">Body</tissue>
    </source>
</reference>
<accession>A0ABD2PYD6</accession>
<evidence type="ECO:0000256" key="4">
    <source>
        <dbReference type="ARBA" id="ARBA00012306"/>
    </source>
</evidence>
<dbReference type="PANTHER" id="PTHR11561:SF0">
    <property type="entry name" value="PHOSPHOENOLPYRUVATE CARBOXYKINASE [GTP]-RELATED"/>
    <property type="match status" value="1"/>
</dbReference>
<dbReference type="GO" id="GO:0005525">
    <property type="term" value="F:GTP binding"/>
    <property type="evidence" value="ECO:0007669"/>
    <property type="project" value="UniProtKB-KW"/>
</dbReference>
<organism evidence="13 14">
    <name type="scientific">Cichlidogyrus casuarinus</name>
    <dbReference type="NCBI Taxonomy" id="1844966"/>
    <lineage>
        <taxon>Eukaryota</taxon>
        <taxon>Metazoa</taxon>
        <taxon>Spiralia</taxon>
        <taxon>Lophotrochozoa</taxon>
        <taxon>Platyhelminthes</taxon>
        <taxon>Monogenea</taxon>
        <taxon>Monopisthocotylea</taxon>
        <taxon>Dactylogyridea</taxon>
        <taxon>Ancyrocephalidae</taxon>
        <taxon>Cichlidogyrus</taxon>
    </lineage>
</organism>
<dbReference type="FunFam" id="3.40.449.10:FF:000003">
    <property type="entry name" value="Phosphoenolpyruvate carboxykinase, cytosolic [GTP]"/>
    <property type="match status" value="1"/>
</dbReference>
<dbReference type="PROSITE" id="PS00505">
    <property type="entry name" value="PEPCK_GTP"/>
    <property type="match status" value="1"/>
</dbReference>
<dbReference type="Pfam" id="PF17297">
    <property type="entry name" value="PEPCK_N"/>
    <property type="match status" value="1"/>
</dbReference>
<evidence type="ECO:0000256" key="2">
    <source>
        <dbReference type="ARBA" id="ARBA00005796"/>
    </source>
</evidence>
<sequence length="620" mass="69294">MANIVMALQKCAATLQSLPAKVREFVEEAAQLMEPDDIKICDGSEAEIEQIRKLLLDQGIIHALAQPNNFAARTDPNDVARVESKTFICTPKEETTVPTPKTGVKGTLGNWLSPKEKETMCAERFPGCMHGRTMYVLPFSMGAVGGKLSRIGVEVTDSPFVVLNMYIMTRVGSKVMDILKRENCDFVKAVHTVGVPKEDTRPVINGWPCNPEKTMILHIPDEKRIMSFGSGYGGNSLLGKKCFALRIASVMGNKEGWLAEHMLIVGIKPPNGKKRYLTAAFPSACGKTNLAMLKSTLPGYEVTCVGDDIAWMRFNPEDGRLYAINPENGFFGVAPGTSNKTNPNAMDGLTKNCIFTNVATTKSGKVFWEGLEDDMDISKEEVTDWKNQSWQKGCGRAAAHPNSRFTAPACQCPIVDEHWESHEGVPIDGIIFGGRRPEGVPLIYEANDWDHGVFLGTCMRSESTAAAEHKGKMVMHDPFAMRPFFGYNFCDYVKHWLSFSTKSGLKLPKIFHVNWFRKDEQGNFMWPGFGDNIRAMDWVLKRIEGTVNAQQMPYGNVPLAADFNISGMTPQPNLNKLFEFDKQFWQQECKDIRKYFDEQMPGQLPPKLISILDELEKKCQ</sequence>
<keyword evidence="10" id="KW-0456">Lyase</keyword>
<feature type="domain" description="Phosphoenolpyruvate carboxykinase GTP-utilising N-terminal" evidence="12">
    <location>
        <begin position="24"/>
        <end position="252"/>
    </location>
</feature>
<dbReference type="CDD" id="cd00819">
    <property type="entry name" value="PEPCK_GTP"/>
    <property type="match status" value="1"/>
</dbReference>
<evidence type="ECO:0000256" key="9">
    <source>
        <dbReference type="ARBA" id="ARBA00023211"/>
    </source>
</evidence>